<dbReference type="PANTHER" id="PTHR39569">
    <property type="entry name" value="INORGANIC TRIPHOSPHATASE"/>
    <property type="match status" value="1"/>
</dbReference>
<dbReference type="AlphaFoldDB" id="A0A3N0V078"/>
<dbReference type="GO" id="GO:0050355">
    <property type="term" value="F:inorganic triphosphate phosphatase activity"/>
    <property type="evidence" value="ECO:0007669"/>
    <property type="project" value="InterPro"/>
</dbReference>
<evidence type="ECO:0000313" key="3">
    <source>
        <dbReference type="Proteomes" id="UP000275137"/>
    </source>
</evidence>
<organism evidence="2 3">
    <name type="scientific">Pseudomethylobacillus aquaticus</name>
    <dbReference type="NCBI Taxonomy" id="2676064"/>
    <lineage>
        <taxon>Bacteria</taxon>
        <taxon>Pseudomonadati</taxon>
        <taxon>Pseudomonadota</taxon>
        <taxon>Betaproteobacteria</taxon>
        <taxon>Nitrosomonadales</taxon>
        <taxon>Methylophilaceae</taxon>
        <taxon>Pseudomethylobacillus</taxon>
    </lineage>
</organism>
<gene>
    <name evidence="2" type="ORF">ED236_07115</name>
</gene>
<sequence length="209" mass="23820">MSAEIEFKLRIARADIVRLHHQADVRALRLARPRSRRLISFYYDTPALALIHHGISLRVRYMSTRWYQSLKTAGSSQAGLHQRQEWEDRLEHGRPDLGKALAHDSGHQATLRNHAADLQPLFLTDVMRSEWQLQTPDAEIELALDVGWLRSMRGDRVRISEIELELKSGAVSELSRLARRLQSALPNLQPEDKSKAELGYALALQHAPA</sequence>
<dbReference type="CDD" id="cd07756">
    <property type="entry name" value="CYTH-like_Pase_CHAD"/>
    <property type="match status" value="1"/>
</dbReference>
<dbReference type="RefSeq" id="WP_123237270.1">
    <property type="nucleotide sequence ID" value="NZ_RJVP01000003.1"/>
</dbReference>
<comment type="caution">
    <text evidence="2">The sequence shown here is derived from an EMBL/GenBank/DDBJ whole genome shotgun (WGS) entry which is preliminary data.</text>
</comment>
<dbReference type="SMART" id="SM01118">
    <property type="entry name" value="CYTH"/>
    <property type="match status" value="1"/>
</dbReference>
<dbReference type="Proteomes" id="UP000275137">
    <property type="component" value="Unassembled WGS sequence"/>
</dbReference>
<dbReference type="PROSITE" id="PS51707">
    <property type="entry name" value="CYTH"/>
    <property type="match status" value="1"/>
</dbReference>
<dbReference type="InterPro" id="IPR033469">
    <property type="entry name" value="CYTH-like_dom_sf"/>
</dbReference>
<dbReference type="InterPro" id="IPR039013">
    <property type="entry name" value="YgiF"/>
</dbReference>
<name>A0A3N0V078_9PROT</name>
<evidence type="ECO:0000313" key="2">
    <source>
        <dbReference type="EMBL" id="ROH86209.1"/>
    </source>
</evidence>
<proteinExistence type="predicted"/>
<dbReference type="PANTHER" id="PTHR39569:SF1">
    <property type="entry name" value="INORGANIC TRIPHOSPHATASE"/>
    <property type="match status" value="1"/>
</dbReference>
<keyword evidence="3" id="KW-1185">Reference proteome</keyword>
<accession>A0A3N0V078</accession>
<dbReference type="Pfam" id="PF01928">
    <property type="entry name" value="CYTH"/>
    <property type="match status" value="1"/>
</dbReference>
<dbReference type="EMBL" id="RJVP01000003">
    <property type="protein sequence ID" value="ROH86209.1"/>
    <property type="molecule type" value="Genomic_DNA"/>
</dbReference>
<dbReference type="GO" id="GO:0046872">
    <property type="term" value="F:metal ion binding"/>
    <property type="evidence" value="ECO:0007669"/>
    <property type="project" value="TreeGrafter"/>
</dbReference>
<dbReference type="SUPFAM" id="SSF55154">
    <property type="entry name" value="CYTH-like phosphatases"/>
    <property type="match status" value="1"/>
</dbReference>
<protein>
    <submittedName>
        <fullName evidence="2">CYTH domain-containing protein</fullName>
    </submittedName>
</protein>
<dbReference type="Gene3D" id="2.40.320.10">
    <property type="entry name" value="Hypothetical Protein Pfu-838710-001"/>
    <property type="match status" value="1"/>
</dbReference>
<reference evidence="2 3" key="1">
    <citation type="submission" date="2018-10" db="EMBL/GenBank/DDBJ databases">
        <authorList>
            <person name="Chen W.-M."/>
        </authorList>
    </citation>
    <scope>NUCLEOTIDE SEQUENCE [LARGE SCALE GENOMIC DNA]</scope>
    <source>
        <strain evidence="2 3">H-5</strain>
    </source>
</reference>
<evidence type="ECO:0000259" key="1">
    <source>
        <dbReference type="PROSITE" id="PS51707"/>
    </source>
</evidence>
<dbReference type="InterPro" id="IPR023577">
    <property type="entry name" value="CYTH_domain"/>
</dbReference>
<feature type="domain" description="CYTH" evidence="1">
    <location>
        <begin position="2"/>
        <end position="206"/>
    </location>
</feature>